<accession>A0A9X3XEH6</accession>
<comment type="caution">
    <text evidence="1">The sequence shown here is derived from an EMBL/GenBank/DDBJ whole genome shotgun (WGS) entry which is preliminary data.</text>
</comment>
<organism evidence="1 2">
    <name type="scientific">Polyangium jinanense</name>
    <dbReference type="NCBI Taxonomy" id="2829994"/>
    <lineage>
        <taxon>Bacteria</taxon>
        <taxon>Pseudomonadati</taxon>
        <taxon>Myxococcota</taxon>
        <taxon>Polyangia</taxon>
        <taxon>Polyangiales</taxon>
        <taxon>Polyangiaceae</taxon>
        <taxon>Polyangium</taxon>
    </lineage>
</organism>
<name>A0A9X3XEH6_9BACT</name>
<dbReference type="RefSeq" id="WP_272459891.1">
    <property type="nucleotide sequence ID" value="NZ_JAGTJJ010000080.1"/>
</dbReference>
<sequence>MLAAAARAGSPGYAAAQHIAATDDAYDYAAHVRMGETPFNPLLLPRGSA</sequence>
<dbReference type="Proteomes" id="UP001151081">
    <property type="component" value="Unassembled WGS sequence"/>
</dbReference>
<reference evidence="1 2" key="1">
    <citation type="submission" date="2021-04" db="EMBL/GenBank/DDBJ databases">
        <title>Genome analysis of Polyangium sp.</title>
        <authorList>
            <person name="Li Y."/>
            <person name="Wang J."/>
        </authorList>
    </citation>
    <scope>NUCLEOTIDE SEQUENCE [LARGE SCALE GENOMIC DNA]</scope>
    <source>
        <strain evidence="1 2">SDU14</strain>
    </source>
</reference>
<dbReference type="AlphaFoldDB" id="A0A9X3XEH6"/>
<gene>
    <name evidence="1" type="ORF">KEG57_50040</name>
</gene>
<keyword evidence="2" id="KW-1185">Reference proteome</keyword>
<proteinExistence type="predicted"/>
<evidence type="ECO:0000313" key="2">
    <source>
        <dbReference type="Proteomes" id="UP001151081"/>
    </source>
</evidence>
<dbReference type="EMBL" id="JAGTJJ010000080">
    <property type="protein sequence ID" value="MDC3988707.1"/>
    <property type="molecule type" value="Genomic_DNA"/>
</dbReference>
<evidence type="ECO:0000313" key="1">
    <source>
        <dbReference type="EMBL" id="MDC3988707.1"/>
    </source>
</evidence>
<protein>
    <submittedName>
        <fullName evidence="1">Uncharacterized protein</fullName>
    </submittedName>
</protein>